<organism evidence="2 3">
    <name type="scientific">Vitrella brassicaformis (strain CCMP3155)</name>
    <dbReference type="NCBI Taxonomy" id="1169540"/>
    <lineage>
        <taxon>Eukaryota</taxon>
        <taxon>Sar</taxon>
        <taxon>Alveolata</taxon>
        <taxon>Colpodellida</taxon>
        <taxon>Vitrellaceae</taxon>
        <taxon>Vitrella</taxon>
    </lineage>
</organism>
<gene>
    <name evidence="2" type="ORF">Vbra_17601</name>
</gene>
<dbReference type="OrthoDB" id="3238794at2759"/>
<dbReference type="Proteomes" id="UP000041254">
    <property type="component" value="Unassembled WGS sequence"/>
</dbReference>
<dbReference type="GO" id="GO:0005856">
    <property type="term" value="C:cytoskeleton"/>
    <property type="evidence" value="ECO:0007669"/>
    <property type="project" value="TreeGrafter"/>
</dbReference>
<accession>A0A0G4GF02</accession>
<evidence type="ECO:0000259" key="1">
    <source>
        <dbReference type="SMART" id="SM01007"/>
    </source>
</evidence>
<dbReference type="InParanoid" id="A0A0G4GF02"/>
<dbReference type="PANTHER" id="PTHR10672">
    <property type="entry name" value="ADDUCIN"/>
    <property type="match status" value="1"/>
</dbReference>
<feature type="domain" description="Class II aldolase/adducin N-terminal" evidence="1">
    <location>
        <begin position="43"/>
        <end position="263"/>
    </location>
</feature>
<dbReference type="InterPro" id="IPR001303">
    <property type="entry name" value="Aldolase_II/adducin_N"/>
</dbReference>
<evidence type="ECO:0000313" key="3">
    <source>
        <dbReference type="Proteomes" id="UP000041254"/>
    </source>
</evidence>
<dbReference type="VEuPathDB" id="CryptoDB:Vbra_17601"/>
<reference evidence="2 3" key="1">
    <citation type="submission" date="2014-11" db="EMBL/GenBank/DDBJ databases">
        <authorList>
            <person name="Zhu J."/>
            <person name="Qi W."/>
            <person name="Song R."/>
        </authorList>
    </citation>
    <scope>NUCLEOTIDE SEQUENCE [LARGE SCALE GENOMIC DNA]</scope>
</reference>
<dbReference type="InterPro" id="IPR051017">
    <property type="entry name" value="Aldolase-II_Adducin_sf"/>
</dbReference>
<dbReference type="STRING" id="1169540.A0A0G4GF02"/>
<dbReference type="GO" id="GO:0051015">
    <property type="term" value="F:actin filament binding"/>
    <property type="evidence" value="ECO:0007669"/>
    <property type="project" value="TreeGrafter"/>
</dbReference>
<dbReference type="Pfam" id="PF00596">
    <property type="entry name" value="Aldolase_II"/>
    <property type="match status" value="1"/>
</dbReference>
<dbReference type="SMART" id="SM01007">
    <property type="entry name" value="Aldolase_II"/>
    <property type="match status" value="1"/>
</dbReference>
<evidence type="ECO:0000313" key="2">
    <source>
        <dbReference type="EMBL" id="CEM28086.1"/>
    </source>
</evidence>
<proteinExistence type="predicted"/>
<dbReference type="PhylomeDB" id="A0A0G4GF02"/>
<dbReference type="InterPro" id="IPR036409">
    <property type="entry name" value="Aldolase_II/adducin_N_sf"/>
</dbReference>
<keyword evidence="3" id="KW-1185">Reference proteome</keyword>
<dbReference type="EMBL" id="CDMY01000646">
    <property type="protein sequence ID" value="CEM28086.1"/>
    <property type="molecule type" value="Genomic_DNA"/>
</dbReference>
<dbReference type="AlphaFoldDB" id="A0A0G4GF02"/>
<dbReference type="Gene3D" id="3.40.225.10">
    <property type="entry name" value="Class II aldolase/adducin N-terminal domain"/>
    <property type="match status" value="1"/>
</dbReference>
<sequence>MSQTATTTMEAQPTSLIAAPTAAVPKAAKPLAEGRATLKDLAVDLACAYRLADEWGMNEGICNHFTIAVPQELHPHGLADDAFLIIKYGTLWSEATAKDMLLVNTKGKILCDWGTGCVQPVGYASSPASWACASYDPTAFNIHKAVHLRLGSAGAVVLHTHMPSVTTLNALKPEAGGRILQVHQNSCRFYNNVAYDENFGGLADDTSEGCAEGDRIASVLEGPSQHRIRAAFLRNHGILIVAENLWEAMDDLYYLERSALFQVEALKAAGGDMSKLAIMADEVAIDTYKQWERFRAEGGWKHFIAHKRRLLRKDPAIHNLL</sequence>
<protein>
    <recommendedName>
        <fullName evidence="1">Class II aldolase/adducin N-terminal domain-containing protein</fullName>
    </recommendedName>
</protein>
<dbReference type="PANTHER" id="PTHR10672:SF21">
    <property type="entry name" value="CLASS II ALDOLASE_ADDUCIN N-TERMINAL DOMAIN-CONTAINING PROTEIN"/>
    <property type="match status" value="1"/>
</dbReference>
<name>A0A0G4GF02_VITBC</name>
<dbReference type="SUPFAM" id="SSF53639">
    <property type="entry name" value="AraD/HMP-PK domain-like"/>
    <property type="match status" value="1"/>
</dbReference>